<gene>
    <name evidence="1" type="ORF">HHI36_003309</name>
</gene>
<dbReference type="AlphaFoldDB" id="A0ABD2PD20"/>
<sequence>MEVEEAVKFMNNGKSSGRGNLNIELVKAAPDALIEWIVVLFKCLKGQKLPEEWGNAIITPIYIKKETNLIALIIEVVIAGDTDDASYMLRTLKGYFEEFGLVLNTRKMEYMTVCSNDKSDLEIGSGETIKQSDSFKYLGVTLAANGKSANDVSNKKAQGKRVIRQLDLLWNEKN</sequence>
<evidence type="ECO:0000313" key="1">
    <source>
        <dbReference type="EMBL" id="KAL3288862.1"/>
    </source>
</evidence>
<organism evidence="1 2">
    <name type="scientific">Cryptolaemus montrouzieri</name>
    <dbReference type="NCBI Taxonomy" id="559131"/>
    <lineage>
        <taxon>Eukaryota</taxon>
        <taxon>Metazoa</taxon>
        <taxon>Ecdysozoa</taxon>
        <taxon>Arthropoda</taxon>
        <taxon>Hexapoda</taxon>
        <taxon>Insecta</taxon>
        <taxon>Pterygota</taxon>
        <taxon>Neoptera</taxon>
        <taxon>Endopterygota</taxon>
        <taxon>Coleoptera</taxon>
        <taxon>Polyphaga</taxon>
        <taxon>Cucujiformia</taxon>
        <taxon>Coccinelloidea</taxon>
        <taxon>Coccinellidae</taxon>
        <taxon>Scymninae</taxon>
        <taxon>Scymnini</taxon>
        <taxon>Cryptolaemus</taxon>
    </lineage>
</organism>
<keyword evidence="2" id="KW-1185">Reference proteome</keyword>
<comment type="caution">
    <text evidence="1">The sequence shown here is derived from an EMBL/GenBank/DDBJ whole genome shotgun (WGS) entry which is preliminary data.</text>
</comment>
<dbReference type="EMBL" id="JABFTP020000185">
    <property type="protein sequence ID" value="KAL3288862.1"/>
    <property type="molecule type" value="Genomic_DNA"/>
</dbReference>
<evidence type="ECO:0000313" key="2">
    <source>
        <dbReference type="Proteomes" id="UP001516400"/>
    </source>
</evidence>
<dbReference type="Proteomes" id="UP001516400">
    <property type="component" value="Unassembled WGS sequence"/>
</dbReference>
<name>A0ABD2PD20_9CUCU</name>
<accession>A0ABD2PD20</accession>
<evidence type="ECO:0008006" key="3">
    <source>
        <dbReference type="Google" id="ProtNLM"/>
    </source>
</evidence>
<proteinExistence type="predicted"/>
<protein>
    <recommendedName>
        <fullName evidence="3">Reverse transcriptase</fullName>
    </recommendedName>
</protein>
<reference evidence="1 2" key="1">
    <citation type="journal article" date="2021" name="BMC Biol.">
        <title>Horizontally acquired antibacterial genes associated with adaptive radiation of ladybird beetles.</title>
        <authorList>
            <person name="Li H.S."/>
            <person name="Tang X.F."/>
            <person name="Huang Y.H."/>
            <person name="Xu Z.Y."/>
            <person name="Chen M.L."/>
            <person name="Du X.Y."/>
            <person name="Qiu B.Y."/>
            <person name="Chen P.T."/>
            <person name="Zhang W."/>
            <person name="Slipinski A."/>
            <person name="Escalona H.E."/>
            <person name="Waterhouse R.M."/>
            <person name="Zwick A."/>
            <person name="Pang H."/>
        </authorList>
    </citation>
    <scope>NUCLEOTIDE SEQUENCE [LARGE SCALE GENOMIC DNA]</scope>
    <source>
        <strain evidence="1">SYSU2018</strain>
    </source>
</reference>